<dbReference type="PROSITE" id="PS50994">
    <property type="entry name" value="INTEGRASE"/>
    <property type="match status" value="1"/>
</dbReference>
<feature type="compositionally biased region" description="Basic and acidic residues" evidence="1">
    <location>
        <begin position="20"/>
        <end position="36"/>
    </location>
</feature>
<name>A0ABM1ZHC5_AEDAL</name>
<dbReference type="Pfam" id="PF05380">
    <property type="entry name" value="Peptidase_A17"/>
    <property type="match status" value="1"/>
</dbReference>
<dbReference type="Gene3D" id="2.40.70.10">
    <property type="entry name" value="Acid Proteases"/>
    <property type="match status" value="1"/>
</dbReference>
<keyword evidence="4" id="KW-1185">Reference proteome</keyword>
<dbReference type="GeneID" id="134286067"/>
<dbReference type="InterPro" id="IPR012337">
    <property type="entry name" value="RNaseH-like_sf"/>
</dbReference>
<proteinExistence type="predicted"/>
<evidence type="ECO:0000313" key="4">
    <source>
        <dbReference type="Proteomes" id="UP000069940"/>
    </source>
</evidence>
<feature type="domain" description="Integrase catalytic" evidence="2">
    <location>
        <begin position="686"/>
        <end position="880"/>
    </location>
</feature>
<dbReference type="InterPro" id="IPR043502">
    <property type="entry name" value="DNA/RNA_pol_sf"/>
</dbReference>
<dbReference type="RefSeq" id="XP_062703618.1">
    <property type="nucleotide sequence ID" value="XM_062847634.1"/>
</dbReference>
<feature type="region of interest" description="Disordered" evidence="1">
    <location>
        <begin position="20"/>
        <end position="53"/>
    </location>
</feature>
<protein>
    <recommendedName>
        <fullName evidence="2">Integrase catalytic domain-containing protein</fullName>
    </recommendedName>
</protein>
<dbReference type="SUPFAM" id="SSF53098">
    <property type="entry name" value="Ribonuclease H-like"/>
    <property type="match status" value="1"/>
</dbReference>
<dbReference type="InterPro" id="IPR021109">
    <property type="entry name" value="Peptidase_aspartic_dom_sf"/>
</dbReference>
<reference evidence="3" key="2">
    <citation type="submission" date="2025-05" db="UniProtKB">
        <authorList>
            <consortium name="EnsemblMetazoa"/>
        </authorList>
    </citation>
    <scope>IDENTIFICATION</scope>
    <source>
        <strain evidence="3">Foshan</strain>
    </source>
</reference>
<organism evidence="3 4">
    <name type="scientific">Aedes albopictus</name>
    <name type="common">Asian tiger mosquito</name>
    <name type="synonym">Stegomyia albopicta</name>
    <dbReference type="NCBI Taxonomy" id="7160"/>
    <lineage>
        <taxon>Eukaryota</taxon>
        <taxon>Metazoa</taxon>
        <taxon>Ecdysozoa</taxon>
        <taxon>Arthropoda</taxon>
        <taxon>Hexapoda</taxon>
        <taxon>Insecta</taxon>
        <taxon>Pterygota</taxon>
        <taxon>Neoptera</taxon>
        <taxon>Endopterygota</taxon>
        <taxon>Diptera</taxon>
        <taxon>Nematocera</taxon>
        <taxon>Culicoidea</taxon>
        <taxon>Culicidae</taxon>
        <taxon>Culicinae</taxon>
        <taxon>Aedini</taxon>
        <taxon>Aedes</taxon>
        <taxon>Stegomyia</taxon>
    </lineage>
</organism>
<dbReference type="EnsemblMetazoa" id="AALFPA23_018505.R27152">
    <property type="protein sequence ID" value="AALFPA23_018505.P27152"/>
    <property type="gene ID" value="AALFPA23_018505"/>
</dbReference>
<dbReference type="InterPro" id="IPR036397">
    <property type="entry name" value="RNaseH_sf"/>
</dbReference>
<dbReference type="InterPro" id="IPR008042">
    <property type="entry name" value="Retrotrans_Pao"/>
</dbReference>
<dbReference type="PANTHER" id="PTHR47331:SF1">
    <property type="entry name" value="GAG-LIKE PROTEIN"/>
    <property type="match status" value="1"/>
</dbReference>
<dbReference type="PANTHER" id="PTHR47331">
    <property type="entry name" value="PHD-TYPE DOMAIN-CONTAINING PROTEIN"/>
    <property type="match status" value="1"/>
</dbReference>
<dbReference type="InterPro" id="IPR001584">
    <property type="entry name" value="Integrase_cat-core"/>
</dbReference>
<evidence type="ECO:0000259" key="2">
    <source>
        <dbReference type="PROSITE" id="PS50994"/>
    </source>
</evidence>
<dbReference type="CDD" id="cd00303">
    <property type="entry name" value="retropepsin_like"/>
    <property type="match status" value="1"/>
</dbReference>
<dbReference type="Gene3D" id="3.30.420.10">
    <property type="entry name" value="Ribonuclease H-like superfamily/Ribonuclease H"/>
    <property type="match status" value="1"/>
</dbReference>
<evidence type="ECO:0000256" key="1">
    <source>
        <dbReference type="SAM" id="MobiDB-lite"/>
    </source>
</evidence>
<dbReference type="Proteomes" id="UP000069940">
    <property type="component" value="Unassembled WGS sequence"/>
</dbReference>
<evidence type="ECO:0000313" key="3">
    <source>
        <dbReference type="EnsemblMetazoa" id="AALFPA23_018505.P27152"/>
    </source>
</evidence>
<reference evidence="4" key="1">
    <citation type="journal article" date="2015" name="Proc. Natl. Acad. Sci. U.S.A.">
        <title>Genome sequence of the Asian Tiger mosquito, Aedes albopictus, reveals insights into its biology, genetics, and evolution.</title>
        <authorList>
            <person name="Chen X.G."/>
            <person name="Jiang X."/>
            <person name="Gu J."/>
            <person name="Xu M."/>
            <person name="Wu Y."/>
            <person name="Deng Y."/>
            <person name="Zhang C."/>
            <person name="Bonizzoni M."/>
            <person name="Dermauw W."/>
            <person name="Vontas J."/>
            <person name="Armbruster P."/>
            <person name="Huang X."/>
            <person name="Yang Y."/>
            <person name="Zhang H."/>
            <person name="He W."/>
            <person name="Peng H."/>
            <person name="Liu Y."/>
            <person name="Wu K."/>
            <person name="Chen J."/>
            <person name="Lirakis M."/>
            <person name="Topalis P."/>
            <person name="Van Leeuwen T."/>
            <person name="Hall A.B."/>
            <person name="Jiang X."/>
            <person name="Thorpe C."/>
            <person name="Mueller R.L."/>
            <person name="Sun C."/>
            <person name="Waterhouse R.M."/>
            <person name="Yan G."/>
            <person name="Tu Z.J."/>
            <person name="Fang X."/>
            <person name="James A.A."/>
        </authorList>
    </citation>
    <scope>NUCLEOTIDE SEQUENCE [LARGE SCALE GENOMIC DNA]</scope>
    <source>
        <strain evidence="4">Foshan</strain>
    </source>
</reference>
<dbReference type="Pfam" id="PF17921">
    <property type="entry name" value="Integrase_H2C2"/>
    <property type="match status" value="1"/>
</dbReference>
<dbReference type="Pfam" id="PF18701">
    <property type="entry name" value="DUF5641"/>
    <property type="match status" value="1"/>
</dbReference>
<dbReference type="SUPFAM" id="SSF56672">
    <property type="entry name" value="DNA/RNA polymerases"/>
    <property type="match status" value="1"/>
</dbReference>
<accession>A0ABM1ZHC5</accession>
<dbReference type="InterPro" id="IPR041588">
    <property type="entry name" value="Integrase_H2C2"/>
</dbReference>
<sequence>MDCKTDKQCKTCSKRHHSYLHNERVEDPKKPNDSSHPKNPAQETKIEPDSGNPVEARAVTCCTQTKMATKQIFLSTAKVLVSGSGNVTTTCRALLDCCSESNLITKKLAEKLNIKPSVIDPPIAICGLNGMTTSTNQIIQTKVSSRDGKFFAVLDFLVTPAITELPSVLTADVPKMYRQVQVHPDDRQYQRIVWLNDKGELATFELTTVTYGCSSAPYLATRSLIQLAADEGEDFPLAARAVKKDSYIDDFITGGRTAIEVVQMYEQLKEMLKRGGFGVHKFCSNSPEVLRAIPDELQEKKVDFESSELNNTIKTLGLIWNPNDDYFAFNVTSFINQGTPTKRIVLSEIGRLYDPKSRVAPLKPVTIPRLELCAALVLAQLTRKSMEALQVNFDSVTLWSDSQIVLSWLKKSPLVLNEFVCNRVVSIIELTPNYEWRYVRSECNPADALSRGMLPEPLIENELWWGGSPELRQSRLLEEEIPAVTDENLPELRTRVFVNIAKEPAFYFGRVSRFTRLQRAWAYVWRFIDNTRAKVRNNEPLSATELSRATQTIVKLVQEEGFPDLLKDLKMERMKRNNYSGLAPFVDQDGVIRVGGRLKYSQIPYEGKHQILLPDKHHVTQILVREMHERNLHVGQNGLVSIVRQQYWPVKLKSIVKQTTSRCYVCYRNKPQQTNQFMGNLQSYRVTPSPVFSKTGIDFAGPFVLKESGRKPKFYKAYVCVFVCMSVKAVHLELCTDLRSETFLGALQRFVSRRGLPSDLFSDNGTTFVGADHELAHLRKLFEDQMHTARVTDFCSAKGITWHFIPPRSPHFGGIWEAGVKSMKYLLKRVVGETRLTYEEMATFLAEAEAVLNSRPLCPLSDDPSDLEALTPSHFLIGRPGQAITEPSYSQQKINRLSRWQHVQSMREHFWNRWSTDYLHTLQTRQKWKDGVLDIKKGSLVLLRDENLSPQLWKMGRIISLHPGKDGIVRVITVKTSSGEYRRAVAKVCLLPDVESDDPRGGL</sequence>
<dbReference type="Gene3D" id="1.10.340.70">
    <property type="match status" value="1"/>
</dbReference>
<dbReference type="InterPro" id="IPR040676">
    <property type="entry name" value="DUF5641"/>
</dbReference>